<organism evidence="1 2">
    <name type="scientific">Adineta steineri</name>
    <dbReference type="NCBI Taxonomy" id="433720"/>
    <lineage>
        <taxon>Eukaryota</taxon>
        <taxon>Metazoa</taxon>
        <taxon>Spiralia</taxon>
        <taxon>Gnathifera</taxon>
        <taxon>Rotifera</taxon>
        <taxon>Eurotatoria</taxon>
        <taxon>Bdelloidea</taxon>
        <taxon>Adinetida</taxon>
        <taxon>Adinetidae</taxon>
        <taxon>Adineta</taxon>
    </lineage>
</organism>
<reference evidence="1" key="1">
    <citation type="submission" date="2021-02" db="EMBL/GenBank/DDBJ databases">
        <authorList>
            <person name="Nowell W R."/>
        </authorList>
    </citation>
    <scope>NUCLEOTIDE SEQUENCE</scope>
</reference>
<evidence type="ECO:0000313" key="2">
    <source>
        <dbReference type="Proteomes" id="UP000663868"/>
    </source>
</evidence>
<proteinExistence type="predicted"/>
<evidence type="ECO:0008006" key="3">
    <source>
        <dbReference type="Google" id="ProtNLM"/>
    </source>
</evidence>
<dbReference type="AlphaFoldDB" id="A0A819C4V3"/>
<gene>
    <name evidence="1" type="ORF">KXQ929_LOCUS17849</name>
</gene>
<dbReference type="Proteomes" id="UP000663868">
    <property type="component" value="Unassembled WGS sequence"/>
</dbReference>
<comment type="caution">
    <text evidence="1">The sequence shown here is derived from an EMBL/GenBank/DDBJ whole genome shotgun (WGS) entry which is preliminary data.</text>
</comment>
<dbReference type="EMBL" id="CAJOBB010001137">
    <property type="protein sequence ID" value="CAF3814737.1"/>
    <property type="molecule type" value="Genomic_DNA"/>
</dbReference>
<evidence type="ECO:0000313" key="1">
    <source>
        <dbReference type="EMBL" id="CAF3814737.1"/>
    </source>
</evidence>
<sequence>MKCGMNTGGIYKQSVDDTNTLLIRSEETAKALIDPEALTSFPTNHEIYQTFASIRRKLVLPLPVSCLPCVFALMVNKKSVTYRQIFFELKQKAAERNKSFSPQLILTDFESGFQKAYMENEFLRGLCRKLMCLAMMPEDTIHDSYDEIRYHSRKLSGSPMEPLLNYFEKQWLSDIDIWNVSTINSHTNNCCEGYHNRMNYRISRHHPHMWRFIQFMQSEEKHAQTIVLQWSSGASKKQNTRTTAKQKRIDTLNKRYKDGLIDASKLLTDFSYLVGSNK</sequence>
<protein>
    <recommendedName>
        <fullName evidence="3">MULE transposase domain-containing protein</fullName>
    </recommendedName>
</protein>
<accession>A0A819C4V3</accession>
<name>A0A819C4V3_9BILA</name>